<organism evidence="4 5">
    <name type="scientific">Branchiostoma lanceolatum</name>
    <name type="common">Common lancelet</name>
    <name type="synonym">Amphioxus lanceolatum</name>
    <dbReference type="NCBI Taxonomy" id="7740"/>
    <lineage>
        <taxon>Eukaryota</taxon>
        <taxon>Metazoa</taxon>
        <taxon>Chordata</taxon>
        <taxon>Cephalochordata</taxon>
        <taxon>Leptocardii</taxon>
        <taxon>Amphioxiformes</taxon>
        <taxon>Branchiostomatidae</taxon>
        <taxon>Branchiostoma</taxon>
    </lineage>
</organism>
<evidence type="ECO:0000256" key="3">
    <source>
        <dbReference type="SAM" id="MobiDB-lite"/>
    </source>
</evidence>
<dbReference type="Pfam" id="PF10300">
    <property type="entry name" value="Iml2-TPR_39"/>
    <property type="match status" value="1"/>
</dbReference>
<evidence type="ECO:0000313" key="5">
    <source>
        <dbReference type="Proteomes" id="UP000838412"/>
    </source>
</evidence>
<dbReference type="InterPro" id="IPR011990">
    <property type="entry name" value="TPR-like_helical_dom_sf"/>
</dbReference>
<dbReference type="Gene3D" id="1.25.40.10">
    <property type="entry name" value="Tetratricopeptide repeat domain"/>
    <property type="match status" value="1"/>
</dbReference>
<keyword evidence="2" id="KW-0802">TPR repeat</keyword>
<accession>A0A8K0EH87</accession>
<feature type="region of interest" description="Disordered" evidence="3">
    <location>
        <begin position="179"/>
        <end position="210"/>
    </location>
</feature>
<dbReference type="OrthoDB" id="2154985at2759"/>
<sequence length="650" mass="73357">MAEGFSKNGMEPIEFDDVRLALAGINLMLNNGFQESDMLFNKYRQYSPLMSAGASFVSTMHAVMTFEEEKISAAMQMLKSTEHLCATDEGFLESIKNKLGNKPASKETVQLTVAERLERQIIIGDCQLYIAMLTFIKQELSSYVKGGWVLRKAWKIYNRVYREVTDLIAYCEWRTGQKVNGSQSSLDSLTDGEQDSVPRQLPSKSQSSYEISREAAKSTVTASASCENIPSKNKTWSGVSKSKSVAMAMTTSTEDLPSTETLGRLLGAVSFGFGLFQLTISMIPPSLLKIVNMLGFRVERDIGLKCLKTASKSQDMKAPLATLSLLWYHLVATPFFALGSGNAEKGLCEAEKILRENEATYPTSALFLFFKGRLLRLRCQNEESLAVYNQALEACKDQREIQLLCVYEISWSQLLKLNFAEALSGFQRLKEESRWSQCYYAYLSAICYGAQGKITESRDMFKQVPKFAQKKRNPLELYTVRKAQLFLKAGKKNQTREYVMLLALEVLYLWRALPTCDTDDLQKMLEECGKVTDQSLISMGFLIEGSIHSILCNRDEAMTCFEAALAKSSSPHQEQHVAPFACYELGVLYLDKAETHDQGKALLIKAKDGYKDYDFENRLRIRVHAVLRNLKDVPVEQPEPEEDREVEDED</sequence>
<evidence type="ECO:0000256" key="2">
    <source>
        <dbReference type="ARBA" id="ARBA00022803"/>
    </source>
</evidence>
<dbReference type="GO" id="GO:0060271">
    <property type="term" value="P:cilium assembly"/>
    <property type="evidence" value="ECO:0007669"/>
    <property type="project" value="TreeGrafter"/>
</dbReference>
<protein>
    <submittedName>
        <fullName evidence="4">TTC39C protein</fullName>
    </submittedName>
</protein>
<dbReference type="InterPro" id="IPR019412">
    <property type="entry name" value="IML2/TPR_39"/>
</dbReference>
<name>A0A8K0EH87_BRALA</name>
<evidence type="ECO:0000256" key="1">
    <source>
        <dbReference type="ARBA" id="ARBA00006400"/>
    </source>
</evidence>
<dbReference type="AlphaFoldDB" id="A0A8K0EH87"/>
<dbReference type="SUPFAM" id="SSF48452">
    <property type="entry name" value="TPR-like"/>
    <property type="match status" value="1"/>
</dbReference>
<dbReference type="PANTHER" id="PTHR31859">
    <property type="entry name" value="TETRATRICOPEPTIDE REPEAT PROTEIN 39 FAMILY MEMBER"/>
    <property type="match status" value="1"/>
</dbReference>
<keyword evidence="5" id="KW-1185">Reference proteome</keyword>
<dbReference type="Proteomes" id="UP000838412">
    <property type="component" value="Chromosome 16"/>
</dbReference>
<dbReference type="EMBL" id="OV696701">
    <property type="protein sequence ID" value="CAH1248350.1"/>
    <property type="molecule type" value="Genomic_DNA"/>
</dbReference>
<comment type="similarity">
    <text evidence="1">Belongs to the TTC39 family.</text>
</comment>
<feature type="compositionally biased region" description="Polar residues" evidence="3">
    <location>
        <begin position="179"/>
        <end position="188"/>
    </location>
</feature>
<proteinExistence type="inferred from homology"/>
<reference evidence="4" key="1">
    <citation type="submission" date="2022-01" db="EMBL/GenBank/DDBJ databases">
        <authorList>
            <person name="Braso-Vives M."/>
        </authorList>
    </citation>
    <scope>NUCLEOTIDE SEQUENCE</scope>
</reference>
<evidence type="ECO:0000313" key="4">
    <source>
        <dbReference type="EMBL" id="CAH1248350.1"/>
    </source>
</evidence>
<dbReference type="PANTHER" id="PTHR31859:SF1">
    <property type="entry name" value="TETRATRICOPEPTIDE REPEAT PROTEIN 39C"/>
    <property type="match status" value="1"/>
</dbReference>
<gene>
    <name evidence="4" type="primary">TTC39C</name>
    <name evidence="4" type="ORF">BLAG_LOCUS9701</name>
</gene>